<dbReference type="GO" id="GO:0003677">
    <property type="term" value="F:DNA binding"/>
    <property type="evidence" value="ECO:0007669"/>
    <property type="project" value="UniProtKB-KW"/>
</dbReference>
<dbReference type="InterPro" id="IPR046335">
    <property type="entry name" value="LacI/GalR-like_sensor"/>
</dbReference>
<dbReference type="Gene3D" id="3.40.50.2300">
    <property type="match status" value="2"/>
</dbReference>
<keyword evidence="1" id="KW-0805">Transcription regulation</keyword>
<reference evidence="6 7" key="1">
    <citation type="submission" date="2021-04" db="EMBL/GenBank/DDBJ databases">
        <title>Ruania sp. nov., isolated from sandy soil of mangrove forest.</title>
        <authorList>
            <person name="Ge X."/>
            <person name="Huang R."/>
            <person name="Liu W."/>
        </authorList>
    </citation>
    <scope>NUCLEOTIDE SEQUENCE [LARGE SCALE GENOMIC DNA]</scope>
    <source>
        <strain evidence="6 7">N2-46</strain>
    </source>
</reference>
<dbReference type="Pfam" id="PF00356">
    <property type="entry name" value="LacI"/>
    <property type="match status" value="1"/>
</dbReference>
<dbReference type="InterPro" id="IPR010982">
    <property type="entry name" value="Lambda_DNA-bd_dom_sf"/>
</dbReference>
<dbReference type="PANTHER" id="PTHR30146:SF155">
    <property type="entry name" value="ALANINE RACEMASE"/>
    <property type="match status" value="1"/>
</dbReference>
<feature type="region of interest" description="Disordered" evidence="4">
    <location>
        <begin position="331"/>
        <end position="351"/>
    </location>
</feature>
<comment type="caution">
    <text evidence="6">The sequence shown here is derived from an EMBL/GenBank/DDBJ whole genome shotgun (WGS) entry which is preliminary data.</text>
</comment>
<evidence type="ECO:0000256" key="1">
    <source>
        <dbReference type="ARBA" id="ARBA00023015"/>
    </source>
</evidence>
<dbReference type="PANTHER" id="PTHR30146">
    <property type="entry name" value="LACI-RELATED TRANSCRIPTIONAL REPRESSOR"/>
    <property type="match status" value="1"/>
</dbReference>
<dbReference type="Proteomes" id="UP000826651">
    <property type="component" value="Unassembled WGS sequence"/>
</dbReference>
<keyword evidence="7" id="KW-1185">Reference proteome</keyword>
<name>A0ABS7S3P2_9MICO</name>
<evidence type="ECO:0000259" key="5">
    <source>
        <dbReference type="PROSITE" id="PS50932"/>
    </source>
</evidence>
<dbReference type="SUPFAM" id="SSF53822">
    <property type="entry name" value="Periplasmic binding protein-like I"/>
    <property type="match status" value="1"/>
</dbReference>
<dbReference type="SUPFAM" id="SSF47413">
    <property type="entry name" value="lambda repressor-like DNA-binding domains"/>
    <property type="match status" value="1"/>
</dbReference>
<protein>
    <submittedName>
        <fullName evidence="6">LacI family DNA-binding transcriptional regulator</fullName>
    </submittedName>
</protein>
<evidence type="ECO:0000256" key="2">
    <source>
        <dbReference type="ARBA" id="ARBA00023125"/>
    </source>
</evidence>
<evidence type="ECO:0000313" key="7">
    <source>
        <dbReference type="Proteomes" id="UP000826651"/>
    </source>
</evidence>
<feature type="domain" description="HTH lacI-type" evidence="5">
    <location>
        <begin position="11"/>
        <end position="65"/>
    </location>
</feature>
<organism evidence="6 7">
    <name type="scientific">Occultella gossypii</name>
    <dbReference type="NCBI Taxonomy" id="2800820"/>
    <lineage>
        <taxon>Bacteria</taxon>
        <taxon>Bacillati</taxon>
        <taxon>Actinomycetota</taxon>
        <taxon>Actinomycetes</taxon>
        <taxon>Micrococcales</taxon>
        <taxon>Ruaniaceae</taxon>
        <taxon>Occultella</taxon>
    </lineage>
</organism>
<dbReference type="RefSeq" id="WP_223402394.1">
    <property type="nucleotide sequence ID" value="NZ_JAGSHT010000002.1"/>
</dbReference>
<proteinExistence type="predicted"/>
<evidence type="ECO:0000256" key="3">
    <source>
        <dbReference type="ARBA" id="ARBA00023163"/>
    </source>
</evidence>
<dbReference type="CDD" id="cd06267">
    <property type="entry name" value="PBP1_LacI_sugar_binding-like"/>
    <property type="match status" value="1"/>
</dbReference>
<dbReference type="CDD" id="cd01392">
    <property type="entry name" value="HTH_LacI"/>
    <property type="match status" value="1"/>
</dbReference>
<evidence type="ECO:0000313" key="6">
    <source>
        <dbReference type="EMBL" id="MBZ2194961.1"/>
    </source>
</evidence>
<gene>
    <name evidence="6" type="ORF">KCQ71_02255</name>
</gene>
<dbReference type="InterPro" id="IPR000843">
    <property type="entry name" value="HTH_LacI"/>
</dbReference>
<dbReference type="InterPro" id="IPR028082">
    <property type="entry name" value="Peripla_BP_I"/>
</dbReference>
<sequence>MDRDDGRARRPTISDIAALAGVSKASVSKSVNGQSGVSESTRRRVLEVAERLGWRPSARAVALTRGGSGAVGFLINRSPDLLSSDPYFVDLLSGIERALTEQGYWLLLQIGHHATEESERAAYADLAGSQRVDGVFLTETRLGDPRFDTVRALGLPAVVVSKPWARTDLPWVGSANPGGGIEDAVLHLARLGHRKVAYVTGPQDRSHVLYRTEAFLAAVADHGLSVVGMPRTDFSPDAGARATLELLDQRERPSAIVYDNDVMAVAGSQAASGRGLSTPHDLSVVGHDDISMSRWLTPALTTVRQDVIELGQMCARRLLLELGVPDPGDGWQSLPDPTLVVRGSTGPAPTS</sequence>
<accession>A0ABS7S3P2</accession>
<dbReference type="SMART" id="SM00354">
    <property type="entry name" value="HTH_LACI"/>
    <property type="match status" value="1"/>
</dbReference>
<evidence type="ECO:0000256" key="4">
    <source>
        <dbReference type="SAM" id="MobiDB-lite"/>
    </source>
</evidence>
<dbReference type="PROSITE" id="PS50932">
    <property type="entry name" value="HTH_LACI_2"/>
    <property type="match status" value="1"/>
</dbReference>
<dbReference type="Gene3D" id="1.10.260.40">
    <property type="entry name" value="lambda repressor-like DNA-binding domains"/>
    <property type="match status" value="1"/>
</dbReference>
<keyword evidence="3" id="KW-0804">Transcription</keyword>
<dbReference type="EMBL" id="JAGSHT010000002">
    <property type="protein sequence ID" value="MBZ2194961.1"/>
    <property type="molecule type" value="Genomic_DNA"/>
</dbReference>
<dbReference type="Pfam" id="PF13377">
    <property type="entry name" value="Peripla_BP_3"/>
    <property type="match status" value="1"/>
</dbReference>
<keyword evidence="2 6" id="KW-0238">DNA-binding</keyword>